<name>A0A0S2M640_CRYD1</name>
<reference evidence="1 2" key="1">
    <citation type="journal article" date="2005" name="Science">
        <title>The genome of the basidiomycetous yeast and human pathogen Cryptococcus neoformans.</title>
        <authorList>
            <person name="Loftus B.J."/>
            <person name="Fung E."/>
            <person name="Roncaglia P."/>
            <person name="Rowley D."/>
            <person name="Amedeo P."/>
            <person name="Bruno D."/>
            <person name="Vamathevan J."/>
            <person name="Miranda M."/>
            <person name="Anderson I.J."/>
            <person name="Fraser J.A."/>
            <person name="Allen J.E."/>
            <person name="Bosdet I.E."/>
            <person name="Brent M.R."/>
            <person name="Chiu R."/>
            <person name="Doering T.L."/>
            <person name="Donlin M.J."/>
            <person name="D'Souza C.A."/>
            <person name="Fox D.S."/>
            <person name="Grinberg V."/>
            <person name="Fu J."/>
            <person name="Fukushima M."/>
            <person name="Haas B.J."/>
            <person name="Huang J.C."/>
            <person name="Janbon G."/>
            <person name="Jones S.J."/>
            <person name="Koo H.L."/>
            <person name="Krzywinski M.I."/>
            <person name="Kwon-Chung J.K."/>
            <person name="Lengeler K.B."/>
            <person name="Maiti R."/>
            <person name="Marra M.A."/>
            <person name="Marra R.E."/>
            <person name="Mathewson C.A."/>
            <person name="Mitchell T.G."/>
            <person name="Pertea M."/>
            <person name="Riggs F.R."/>
            <person name="Salzberg S.L."/>
            <person name="Schein J.E."/>
            <person name="Shvartsbeyn A."/>
            <person name="Shin H."/>
            <person name="Shumway M."/>
            <person name="Specht C.A."/>
            <person name="Suh B.B."/>
            <person name="Tenney A."/>
            <person name="Utterback T.R."/>
            <person name="Wickes B.L."/>
            <person name="Wortman J.R."/>
            <person name="Wye N.H."/>
            <person name="Kronstad J.W."/>
            <person name="Lodge J.K."/>
            <person name="Heitman J."/>
            <person name="Davis R.W."/>
            <person name="Fraser C.M."/>
            <person name="Hyman R.W."/>
        </authorList>
    </citation>
    <scope>NUCLEOTIDE SEQUENCE [LARGE SCALE GENOMIC DNA]</scope>
    <source>
        <strain evidence="2">JEC21 / ATCC MYA-565</strain>
    </source>
</reference>
<dbReference type="EMBL" id="AE017348">
    <property type="protein sequence ID" value="ALO69534.1"/>
    <property type="molecule type" value="Genomic_DNA"/>
</dbReference>
<dbReference type="PANTHER" id="PTHR46579">
    <property type="entry name" value="F5/8 TYPE C DOMAIN-CONTAINING PROTEIN-RELATED"/>
    <property type="match status" value="1"/>
</dbReference>
<sequence>MLLHTLSMSTDGFSPFDGVSSTTWPIILFNLNLPPEMRVHVEEVLCAGLLPGDLQDLLFTSFPIPYTSRKNRLRPILFPLRSHDSFISQSRLIVTAPSRVWYKGASIFYKLPAIESTLSFPTDFMHLIFENVLQTLVSLFGGDVKGMEQDVFVIPKKKWEDLGRATAACGASIPSCFGSRPPNFVENRQRCTADSWSFWLLYHASNLLDGCLPSAHYRHFARFSELVGECLQFEMPKERLPGLRRDFAEWVQDFEKLYYRNTQMGEIKLLASRFNVHDMHAKQ</sequence>
<dbReference type="VEuPathDB" id="FungiDB:CNH01345"/>
<evidence type="ECO:0000313" key="2">
    <source>
        <dbReference type="Proteomes" id="UP000002149"/>
    </source>
</evidence>
<dbReference type="GeneID" id="36392991"/>
<evidence type="ECO:0000313" key="1">
    <source>
        <dbReference type="EMBL" id="ALO69534.1"/>
    </source>
</evidence>
<organism evidence="1 2">
    <name type="scientific">Cryptococcus deneoformans (strain JEC21 / ATCC MYA-565)</name>
    <name type="common">Cryptococcus neoformans var. neoformans serotype D</name>
    <dbReference type="NCBI Taxonomy" id="214684"/>
    <lineage>
        <taxon>Eukaryota</taxon>
        <taxon>Fungi</taxon>
        <taxon>Dikarya</taxon>
        <taxon>Basidiomycota</taxon>
        <taxon>Agaricomycotina</taxon>
        <taxon>Tremellomycetes</taxon>
        <taxon>Tremellales</taxon>
        <taxon>Cryptococcaceae</taxon>
        <taxon>Cryptococcus</taxon>
        <taxon>Cryptococcus neoformans species complex</taxon>
    </lineage>
</organism>
<dbReference type="AlphaFoldDB" id="A0A0S2M640"/>
<proteinExistence type="predicted"/>
<dbReference type="Proteomes" id="UP000002149">
    <property type="component" value="Chromosome 8"/>
</dbReference>
<dbReference type="PANTHER" id="PTHR46579:SF1">
    <property type="entry name" value="F5_8 TYPE C DOMAIN-CONTAINING PROTEIN"/>
    <property type="match status" value="1"/>
</dbReference>
<dbReference type="OrthoDB" id="2593889at2759"/>
<dbReference type="RefSeq" id="XP_024514613.1">
    <property type="nucleotide sequence ID" value="XM_024658698.1"/>
</dbReference>
<gene>
    <name evidence="1" type="ordered locus">CNH01345</name>
</gene>
<dbReference type="PaxDb" id="214684-A0A0S2M640"/>
<protein>
    <submittedName>
        <fullName evidence="1">Uncharacterized protein</fullName>
    </submittedName>
</protein>
<accession>A0A0S2M640</accession>
<dbReference type="KEGG" id="cne:CNH01345"/>
<keyword evidence="2" id="KW-1185">Reference proteome</keyword>
<dbReference type="InParanoid" id="A0A0S2M640"/>